<sequence length="202" mass="22718">MTERLDEELLRAYRGGHDASGEELLSRYKGLVLRNAKSLFLVGGDQDDLIQEGMMGVFSAMLTYREDRGASFRTFANLCIRRQMLKAIESSGTKKHMPLNTALSLNLTGEGEGVREADLPEALNPSPEDPLQILLDDEAVERLLMKIRKSLSPMEEQVLSLHLDGLDYLQIADCMGREPKSIDNALQRIRGKVRRELEDNQS</sequence>
<dbReference type="InterPro" id="IPR014284">
    <property type="entry name" value="RNA_pol_sigma-70_dom"/>
</dbReference>
<dbReference type="InterPro" id="IPR016032">
    <property type="entry name" value="Sig_transdc_resp-reg_C-effctor"/>
</dbReference>
<dbReference type="PANTHER" id="PTHR30385:SF1">
    <property type="entry name" value="RNA POLYMERASE SIGMA-H FACTOR"/>
    <property type="match status" value="1"/>
</dbReference>
<evidence type="ECO:0000256" key="1">
    <source>
        <dbReference type="ARBA" id="ARBA00007788"/>
    </source>
</evidence>
<dbReference type="NCBIfam" id="TIGR02937">
    <property type="entry name" value="sigma70-ECF"/>
    <property type="match status" value="1"/>
</dbReference>
<keyword evidence="4" id="KW-0731">Sigma factor</keyword>
<dbReference type="AlphaFoldDB" id="C4GAF8"/>
<evidence type="ECO:0000256" key="5">
    <source>
        <dbReference type="ARBA" id="ARBA00023125"/>
    </source>
</evidence>
<comment type="caution">
    <text evidence="9">The sequence shown here is derived from an EMBL/GenBank/DDBJ whole genome shotgun (WGS) entry which is preliminary data.</text>
</comment>
<dbReference type="Proteomes" id="UP000003494">
    <property type="component" value="Unassembled WGS sequence"/>
</dbReference>
<evidence type="ECO:0000313" key="10">
    <source>
        <dbReference type="Proteomes" id="UP000003494"/>
    </source>
</evidence>
<protein>
    <recommendedName>
        <fullName evidence="2">RNA polymerase sigma factor SigS</fullName>
    </recommendedName>
</protein>
<evidence type="ECO:0000256" key="4">
    <source>
        <dbReference type="ARBA" id="ARBA00023082"/>
    </source>
</evidence>
<gene>
    <name evidence="9" type="ORF">GCWU000342_00907</name>
</gene>
<dbReference type="Gene3D" id="1.20.120.1810">
    <property type="match status" value="1"/>
</dbReference>
<dbReference type="InterPro" id="IPR036388">
    <property type="entry name" value="WH-like_DNA-bd_sf"/>
</dbReference>
<evidence type="ECO:0000256" key="6">
    <source>
        <dbReference type="ARBA" id="ARBA00023163"/>
    </source>
</evidence>
<keyword evidence="6" id="KW-0804">Transcription</keyword>
<dbReference type="SUPFAM" id="SSF88946">
    <property type="entry name" value="Sigma2 domain of RNA polymerase sigma factors"/>
    <property type="match status" value="1"/>
</dbReference>
<dbReference type="InterPro" id="IPR016371">
    <property type="entry name" value="RNA_pol_sigma-H_factor"/>
</dbReference>
<evidence type="ECO:0000256" key="3">
    <source>
        <dbReference type="ARBA" id="ARBA00023015"/>
    </source>
</evidence>
<keyword evidence="10" id="KW-1185">Reference proteome</keyword>
<evidence type="ECO:0000259" key="8">
    <source>
        <dbReference type="PROSITE" id="PS00622"/>
    </source>
</evidence>
<feature type="domain" description="HTH luxR-type" evidence="8">
    <location>
        <begin position="165"/>
        <end position="192"/>
    </location>
</feature>
<keyword evidence="3" id="KW-0805">Transcription regulation</keyword>
<comment type="function">
    <text evidence="7">Sigma factors are initiation factors that promote the attachment of RNA polymerase to specific initiation sites and are then released. Sigma-S contributes to the protection against external stress, thus playing a role in cellular fitness and survival.</text>
</comment>
<keyword evidence="5" id="KW-0238">DNA-binding</keyword>
<dbReference type="GO" id="GO:0003677">
    <property type="term" value="F:DNA binding"/>
    <property type="evidence" value="ECO:0007669"/>
    <property type="project" value="UniProtKB-KW"/>
</dbReference>
<organism evidence="9 10">
    <name type="scientific">Shuttleworthella satelles DSM 14600</name>
    <dbReference type="NCBI Taxonomy" id="626523"/>
    <lineage>
        <taxon>Bacteria</taxon>
        <taxon>Bacillati</taxon>
        <taxon>Bacillota</taxon>
        <taxon>Clostridia</taxon>
        <taxon>Lachnospirales</taxon>
        <taxon>Lachnospiraceae</taxon>
        <taxon>Shuttleworthella</taxon>
    </lineage>
</organism>
<proteinExistence type="inferred from homology"/>
<dbReference type="Pfam" id="PF04542">
    <property type="entry name" value="Sigma70_r2"/>
    <property type="match status" value="1"/>
</dbReference>
<dbReference type="InterPro" id="IPR013325">
    <property type="entry name" value="RNA_pol_sigma_r2"/>
</dbReference>
<evidence type="ECO:0000256" key="7">
    <source>
        <dbReference type="ARBA" id="ARBA00024701"/>
    </source>
</evidence>
<dbReference type="STRING" id="626523.GCWU000342_00907"/>
<evidence type="ECO:0000313" key="9">
    <source>
        <dbReference type="EMBL" id="EEP28101.1"/>
    </source>
</evidence>
<dbReference type="InterPro" id="IPR007627">
    <property type="entry name" value="RNA_pol_sigma70_r2"/>
</dbReference>
<accession>C4GAF8</accession>
<reference evidence="9" key="1">
    <citation type="submission" date="2009-04" db="EMBL/GenBank/DDBJ databases">
        <authorList>
            <person name="Weinstock G."/>
            <person name="Sodergren E."/>
            <person name="Clifton S."/>
            <person name="Fulton L."/>
            <person name="Fulton B."/>
            <person name="Courtney L."/>
            <person name="Fronick C."/>
            <person name="Harrison M."/>
            <person name="Strong C."/>
            <person name="Farmer C."/>
            <person name="Delahaunty K."/>
            <person name="Markovic C."/>
            <person name="Hall O."/>
            <person name="Minx P."/>
            <person name="Tomlinson C."/>
            <person name="Mitreva M."/>
            <person name="Nelson J."/>
            <person name="Hou S."/>
            <person name="Wollam A."/>
            <person name="Pepin K.H."/>
            <person name="Johnson M."/>
            <person name="Bhonagiri V."/>
            <person name="Nash W.E."/>
            <person name="Warren W."/>
            <person name="Chinwalla A."/>
            <person name="Mardis E.R."/>
            <person name="Wilson R.K."/>
        </authorList>
    </citation>
    <scope>NUCLEOTIDE SEQUENCE [LARGE SCALE GENOMIC DNA]</scope>
    <source>
        <strain evidence="9">DSM 14600</strain>
    </source>
</reference>
<dbReference type="GO" id="GO:0006352">
    <property type="term" value="P:DNA-templated transcription initiation"/>
    <property type="evidence" value="ECO:0007669"/>
    <property type="project" value="InterPro"/>
</dbReference>
<dbReference type="InterPro" id="IPR000792">
    <property type="entry name" value="Tscrpt_reg_LuxR_C"/>
</dbReference>
<comment type="similarity">
    <text evidence="1">Belongs to the sigma-70 factor family.</text>
</comment>
<dbReference type="PROSITE" id="PS00622">
    <property type="entry name" value="HTH_LUXR_1"/>
    <property type="match status" value="1"/>
</dbReference>
<dbReference type="SUPFAM" id="SSF46894">
    <property type="entry name" value="C-terminal effector domain of the bipartite response regulators"/>
    <property type="match status" value="1"/>
</dbReference>
<dbReference type="GO" id="GO:0016987">
    <property type="term" value="F:sigma factor activity"/>
    <property type="evidence" value="ECO:0007669"/>
    <property type="project" value="UniProtKB-KW"/>
</dbReference>
<name>C4GAF8_9FIRM</name>
<dbReference type="eggNOG" id="COG1595">
    <property type="taxonomic scope" value="Bacteria"/>
</dbReference>
<dbReference type="PIRSF" id="PIRSF002939">
    <property type="entry name" value="RNA_polymerase_sigma-H_factor"/>
    <property type="match status" value="1"/>
</dbReference>
<dbReference type="HOGENOM" id="CLU_090333_0_1_9"/>
<dbReference type="PANTHER" id="PTHR30385">
    <property type="entry name" value="SIGMA FACTOR F FLAGELLAR"/>
    <property type="match status" value="1"/>
</dbReference>
<dbReference type="RefSeq" id="WP_006905920.1">
    <property type="nucleotide sequence ID" value="NZ_GG665866.1"/>
</dbReference>
<evidence type="ECO:0000256" key="2">
    <source>
        <dbReference type="ARBA" id="ARBA00021245"/>
    </source>
</evidence>
<dbReference type="EMBL" id="ACIP02000002">
    <property type="protein sequence ID" value="EEP28101.1"/>
    <property type="molecule type" value="Genomic_DNA"/>
</dbReference>
<dbReference type="Gene3D" id="1.10.10.10">
    <property type="entry name" value="Winged helix-like DNA-binding domain superfamily/Winged helix DNA-binding domain"/>
    <property type="match status" value="1"/>
</dbReference>